<feature type="signal peptide" evidence="5">
    <location>
        <begin position="1"/>
        <end position="22"/>
    </location>
</feature>
<keyword evidence="6" id="KW-1185">Reference proteome</keyword>
<evidence type="ECO:0000256" key="4">
    <source>
        <dbReference type="ARBA" id="ARBA00023136"/>
    </source>
</evidence>
<organism evidence="6 7">
    <name type="scientific">Crassostrea virginica</name>
    <name type="common">Eastern oyster</name>
    <dbReference type="NCBI Taxonomy" id="6565"/>
    <lineage>
        <taxon>Eukaryota</taxon>
        <taxon>Metazoa</taxon>
        <taxon>Spiralia</taxon>
        <taxon>Lophotrochozoa</taxon>
        <taxon>Mollusca</taxon>
        <taxon>Bivalvia</taxon>
        <taxon>Autobranchia</taxon>
        <taxon>Pteriomorphia</taxon>
        <taxon>Ostreida</taxon>
        <taxon>Ostreoidea</taxon>
        <taxon>Ostreidae</taxon>
        <taxon>Crassostrea</taxon>
    </lineage>
</organism>
<gene>
    <name evidence="7" type="primary">LOC111109851</name>
</gene>
<evidence type="ECO:0000313" key="6">
    <source>
        <dbReference type="Proteomes" id="UP000694844"/>
    </source>
</evidence>
<dbReference type="Proteomes" id="UP000694844">
    <property type="component" value="Chromosome 8"/>
</dbReference>
<sequence>MLLTGYIVFLCYSIGILKIASGMTSEATPRETTQDNETTTQQYENANIAFYLVPENVSQLQEMYVGMRANVSLIAEFPPGVYNQSTIKLGDDRLGNIDIGSIQCVQGKSIASQHGIRANKTFYDRSFRRDSMLGYRYFTLSVSGDSHSTEDRQVICNFVIYLHNANGLTNEQKIHLKARMEVTTATQNLKFEKNLSIVARTSLLIKNKVDRCEIDSTSKIGEKGKAVRIPVSCWLPSYQPGLQIIVKDDSVPANMQNIFSIYVMMLKYGDNFIPGADTQTVPAYSRFIELDPGYVAFVLSSYWVNREYLYTESTTDKDLLKFDIGVTLSESISPGGNYTINVEIYYHGTKQIEASVNVTTAEPPSSAGVIGISLYSNETNELVPSKQLSLFVQLTLPTGYTGSIPLDVYTQSQTVLEKSAIIIKNVSIYEWSSRIFCKMSSLSIKTTNFTSENVTRFTVYFTNVNERSAGLITLLITCEIDSKHGKFGAQYDVFVKSHTLSKYTVELNQPDILQDTSGRLSSQLHQVLDGNITTCMDLPNNGEIPPFFWLKLKTEWLHINMTSYDITLAGNGITCKRHEGRSTQISYSTGSTCPNFGCLQQVKFCNLIPSKSSSNGLWQECVFHCDCSKEQCQNVNIVMTNNDQVKWSLCELSAKKIN</sequence>
<dbReference type="InterPro" id="IPR017974">
    <property type="entry name" value="Claudin_CS"/>
</dbReference>
<dbReference type="PROSITE" id="PS01346">
    <property type="entry name" value="CLAUDIN"/>
    <property type="match status" value="1"/>
</dbReference>
<keyword evidence="5" id="KW-0732">Signal</keyword>
<name>A0A8B8BF04_CRAVI</name>
<evidence type="ECO:0000256" key="2">
    <source>
        <dbReference type="ARBA" id="ARBA00022692"/>
    </source>
</evidence>
<evidence type="ECO:0000313" key="7">
    <source>
        <dbReference type="RefSeq" id="XP_022301808.1"/>
    </source>
</evidence>
<dbReference type="GO" id="GO:0016020">
    <property type="term" value="C:membrane"/>
    <property type="evidence" value="ECO:0007669"/>
    <property type="project" value="UniProtKB-SubCell"/>
</dbReference>
<dbReference type="KEGG" id="cvn:111109851"/>
<proteinExistence type="predicted"/>
<evidence type="ECO:0000256" key="3">
    <source>
        <dbReference type="ARBA" id="ARBA00022989"/>
    </source>
</evidence>
<dbReference type="GeneID" id="111109851"/>
<protein>
    <submittedName>
        <fullName evidence="7">Uncharacterized protein LOC111109851</fullName>
    </submittedName>
</protein>
<keyword evidence="4" id="KW-0472">Membrane</keyword>
<dbReference type="RefSeq" id="XP_022301808.1">
    <property type="nucleotide sequence ID" value="XM_022446100.1"/>
</dbReference>
<keyword evidence="3" id="KW-1133">Transmembrane helix</keyword>
<feature type="chain" id="PRO_5034193927" evidence="5">
    <location>
        <begin position="23"/>
        <end position="658"/>
    </location>
</feature>
<evidence type="ECO:0000256" key="1">
    <source>
        <dbReference type="ARBA" id="ARBA00004141"/>
    </source>
</evidence>
<keyword evidence="2" id="KW-0812">Transmembrane</keyword>
<dbReference type="AlphaFoldDB" id="A0A8B8BF04"/>
<evidence type="ECO:0000256" key="5">
    <source>
        <dbReference type="SAM" id="SignalP"/>
    </source>
</evidence>
<comment type="subcellular location">
    <subcellularLocation>
        <location evidence="1">Membrane</location>
        <topology evidence="1">Multi-pass membrane protein</topology>
    </subcellularLocation>
</comment>
<dbReference type="OrthoDB" id="6210426at2759"/>
<reference evidence="7" key="1">
    <citation type="submission" date="2025-08" db="UniProtKB">
        <authorList>
            <consortium name="RefSeq"/>
        </authorList>
    </citation>
    <scope>IDENTIFICATION</scope>
    <source>
        <tissue evidence="7">Whole sample</tissue>
    </source>
</reference>
<accession>A0A8B8BF04</accession>